<name>A0A2K8Z2C9_9BACT</name>
<dbReference type="Proteomes" id="UP000232883">
    <property type="component" value="Chromosome"/>
</dbReference>
<proteinExistence type="predicted"/>
<keyword evidence="3" id="KW-1185">Reference proteome</keyword>
<accession>A0A2K8Z2C9</accession>
<dbReference type="KEGG" id="spir:CWM47_20620"/>
<dbReference type="AlphaFoldDB" id="A0A2K8Z2C9"/>
<dbReference type="RefSeq" id="WP_100990084.1">
    <property type="nucleotide sequence ID" value="NZ_CP025096.1"/>
</dbReference>
<organism evidence="2 3">
    <name type="scientific">Spirosoma pollinicola</name>
    <dbReference type="NCBI Taxonomy" id="2057025"/>
    <lineage>
        <taxon>Bacteria</taxon>
        <taxon>Pseudomonadati</taxon>
        <taxon>Bacteroidota</taxon>
        <taxon>Cytophagia</taxon>
        <taxon>Cytophagales</taxon>
        <taxon>Cytophagaceae</taxon>
        <taxon>Spirosoma</taxon>
    </lineage>
</organism>
<evidence type="ECO:0000313" key="2">
    <source>
        <dbReference type="EMBL" id="AUD04018.1"/>
    </source>
</evidence>
<dbReference type="OrthoDB" id="7888926at2"/>
<protein>
    <recommendedName>
        <fullName evidence="1">PD-(D/E)XK endonuclease-like domain-containing protein</fullName>
    </recommendedName>
</protein>
<gene>
    <name evidence="2" type="ORF">CWM47_20620</name>
</gene>
<feature type="domain" description="PD-(D/E)XK endonuclease-like" evidence="1">
    <location>
        <begin position="7"/>
        <end position="310"/>
    </location>
</feature>
<evidence type="ECO:0000259" key="1">
    <source>
        <dbReference type="Pfam" id="PF12705"/>
    </source>
</evidence>
<dbReference type="InterPro" id="IPR038726">
    <property type="entry name" value="PDDEXK_AddAB-type"/>
</dbReference>
<evidence type="ECO:0000313" key="3">
    <source>
        <dbReference type="Proteomes" id="UP000232883"/>
    </source>
</evidence>
<reference evidence="2 3" key="1">
    <citation type="submission" date="2017-11" db="EMBL/GenBank/DDBJ databases">
        <title>Taxonomic description and genome sequences of Spirosoma HA7 sp. nov., isolated from pollen microhabitat of Corylus avellana.</title>
        <authorList>
            <person name="Ambika Manirajan B."/>
            <person name="Suarez C."/>
            <person name="Ratering S."/>
            <person name="Geissler-Plaum R."/>
            <person name="Cardinale M."/>
            <person name="Sylvia S."/>
        </authorList>
    </citation>
    <scope>NUCLEOTIDE SEQUENCE [LARGE SCALE GENOMIC DNA]</scope>
    <source>
        <strain evidence="2 3">HA7</strain>
    </source>
</reference>
<dbReference type="EMBL" id="CP025096">
    <property type="protein sequence ID" value="AUD04018.1"/>
    <property type="molecule type" value="Genomic_DNA"/>
</dbReference>
<dbReference type="Pfam" id="PF12705">
    <property type="entry name" value="PDDEXK_1"/>
    <property type="match status" value="1"/>
</dbReference>
<sequence>MSEFIKWSLSTILTYRVCPRKFYLSHILADGRAKDPLRKQAHWLKKTINLEMWAGVLVDKAINAWVIPPLSLKQIPDFNQVEELTIDMARRQFAFSKQHRYQTESESKAGDNFLILDIHELGTAYEKADLELVSQRVRQAIRNLPTLTLPDGQLLLDFLLEADWLKANVQDRHIIIGKANLNPQIDLLVGYPMRQIVLDWKVSEAKTSDYARQLLVIGSLIYRKRKQEGGWAYQFSDIQLLEANLLKGKVQEHVLSEDTYQQTVDYITLTATDVDLMRAGRKPTQISIDEFAFSESDYACNTCPFYALCNHLYQQPDEFDPAHYAESVSLAQSLSN</sequence>